<dbReference type="CDD" id="cd05380">
    <property type="entry name" value="CAP_euk"/>
    <property type="match status" value="1"/>
</dbReference>
<name>A0A016VRI1_9BILA</name>
<comment type="caution">
    <text evidence="2">The sequence shown here is derived from an EMBL/GenBank/DDBJ whole genome shotgun (WGS) entry which is preliminary data.</text>
</comment>
<accession>A0A016VRI1</accession>
<dbReference type="Proteomes" id="UP000024635">
    <property type="component" value="Unassembled WGS sequence"/>
</dbReference>
<dbReference type="PRINTS" id="PR00837">
    <property type="entry name" value="V5TPXLIKE"/>
</dbReference>
<evidence type="ECO:0000313" key="2">
    <source>
        <dbReference type="EMBL" id="EYC30005.1"/>
    </source>
</evidence>
<evidence type="ECO:0000259" key="1">
    <source>
        <dbReference type="SMART" id="SM00198"/>
    </source>
</evidence>
<sequence length="214" mass="23631">MRQQNRCGTHSTLSLGECSLRFPRSGLAAILQSRNPSSFSRLSLLAKGHIPRRDGKLLPTASNMLAVTYDCTLEEGALQWAGQCPTACSPQNTRPGVGENCYSFRATRFTFDTAAKKSVTEWWKVIRSVNYFANTVVFRPFHDGERISSFTQMGWATSNKIGCSIVRCTRSNRYVGVCRYSPRGNIVNNKVYQVGPVCTACPSGTTCSIDGLCY</sequence>
<dbReference type="Pfam" id="PF00188">
    <property type="entry name" value="CAP"/>
    <property type="match status" value="1"/>
</dbReference>
<evidence type="ECO:0000313" key="3">
    <source>
        <dbReference type="Proteomes" id="UP000024635"/>
    </source>
</evidence>
<dbReference type="AlphaFoldDB" id="A0A016VRI1"/>
<protein>
    <recommendedName>
        <fullName evidence="1">SCP domain-containing protein</fullName>
    </recommendedName>
</protein>
<feature type="domain" description="SCP" evidence="1">
    <location>
        <begin position="25"/>
        <end position="188"/>
    </location>
</feature>
<dbReference type="InterPro" id="IPR035940">
    <property type="entry name" value="CAP_sf"/>
</dbReference>
<keyword evidence="3" id="KW-1185">Reference proteome</keyword>
<dbReference type="SMART" id="SM00198">
    <property type="entry name" value="SCP"/>
    <property type="match status" value="1"/>
</dbReference>
<organism evidence="2 3">
    <name type="scientific">Ancylostoma ceylanicum</name>
    <dbReference type="NCBI Taxonomy" id="53326"/>
    <lineage>
        <taxon>Eukaryota</taxon>
        <taxon>Metazoa</taxon>
        <taxon>Ecdysozoa</taxon>
        <taxon>Nematoda</taxon>
        <taxon>Chromadorea</taxon>
        <taxon>Rhabditida</taxon>
        <taxon>Rhabditina</taxon>
        <taxon>Rhabditomorpha</taxon>
        <taxon>Strongyloidea</taxon>
        <taxon>Ancylostomatidae</taxon>
        <taxon>Ancylostomatinae</taxon>
        <taxon>Ancylostoma</taxon>
    </lineage>
</organism>
<gene>
    <name evidence="2" type="primary">Acey_s0005.g2389</name>
    <name evidence="2" type="ORF">Y032_0005g2389</name>
</gene>
<dbReference type="PANTHER" id="PTHR10334">
    <property type="entry name" value="CYSTEINE-RICH SECRETORY PROTEIN-RELATED"/>
    <property type="match status" value="1"/>
</dbReference>
<reference evidence="3" key="1">
    <citation type="journal article" date="2015" name="Nat. Genet.">
        <title>The genome and transcriptome of the zoonotic hookworm Ancylostoma ceylanicum identify infection-specific gene families.</title>
        <authorList>
            <person name="Schwarz E.M."/>
            <person name="Hu Y."/>
            <person name="Antoshechkin I."/>
            <person name="Miller M.M."/>
            <person name="Sternberg P.W."/>
            <person name="Aroian R.V."/>
        </authorList>
    </citation>
    <scope>NUCLEOTIDE SEQUENCE</scope>
    <source>
        <strain evidence="3">HY135</strain>
    </source>
</reference>
<dbReference type="EMBL" id="JARK01001341">
    <property type="protein sequence ID" value="EYC30005.1"/>
    <property type="molecule type" value="Genomic_DNA"/>
</dbReference>
<dbReference type="SUPFAM" id="SSF55797">
    <property type="entry name" value="PR-1-like"/>
    <property type="match status" value="1"/>
</dbReference>
<proteinExistence type="predicted"/>
<dbReference type="STRING" id="53326.A0A016VRI1"/>
<dbReference type="InterPro" id="IPR001283">
    <property type="entry name" value="CRISP-related"/>
</dbReference>
<dbReference type="Gene3D" id="3.40.33.10">
    <property type="entry name" value="CAP"/>
    <property type="match status" value="1"/>
</dbReference>
<dbReference type="OrthoDB" id="5874910at2759"/>
<dbReference type="InterPro" id="IPR014044">
    <property type="entry name" value="CAP_dom"/>
</dbReference>